<feature type="region of interest" description="Disordered" evidence="1">
    <location>
        <begin position="513"/>
        <end position="599"/>
    </location>
</feature>
<evidence type="ECO:0000313" key="4">
    <source>
        <dbReference type="Proteomes" id="UP000483820"/>
    </source>
</evidence>
<dbReference type="InterPro" id="IPR003839">
    <property type="entry name" value="7TM_GPCR_serpentine_rcpt_Sru"/>
</dbReference>
<feature type="transmembrane region" description="Helical" evidence="2">
    <location>
        <begin position="21"/>
        <end position="45"/>
    </location>
</feature>
<sequence>MVVFYFKKRRTLNPNTIHPALYQQFLIMQILNICHVITSFLTMRIPDAALLDMTSICYMNNFLRFLMFFNHAVVYAKNLSTISFCLIRVFFLFTETGKDASFIIYITLFNFPISFLLALPTYFMNVTCIGPSDSKFPTGSFLIISDSENGNMSTSKIIEVLIYPFFIIMILLLNICMFWKLWQSRKLSTVVRRKYDRNAEKSLTITMTLILLPVIINSSIAISNILNHFNFVLYVIRPWYRAHSMIMSIPSALSNTGGIFETPAKIVDELVKHRRMAKGYEETRHPHVPKILKKTVDFQEIKKTYGYLGVTVGVAGIEHGSKECLDWIQKFVGERYKAISDSIEIPQNAIAVSMAGSNFEIGSSCQEFRAIRAYKAGGPGEKGYFSYKRLSKNLQITIYNDELGNQFLAGCCFYPTAAGKIVTCMDDQKTIFYNELAKMEPFPLANRAHNFYYKNRGKYGRYCSIAQCRVLVWTGKSDGQIVHELYDPFFNEITYKGCAECAQDFKNYKFEEPTTKDTEKAEPKKTGTEKTEPEKAETEKTEPEKEEPKKEEPKKIEQVAEKSESSETKQVVNDEKNDDIPDDFDALDDISNFDAISIH</sequence>
<accession>A0A6A5HSX5</accession>
<feature type="transmembrane region" description="Helical" evidence="2">
    <location>
        <begin position="65"/>
        <end position="90"/>
    </location>
</feature>
<dbReference type="CTD" id="9826834"/>
<keyword evidence="2" id="KW-0472">Membrane</keyword>
<evidence type="ECO:0000256" key="1">
    <source>
        <dbReference type="SAM" id="MobiDB-lite"/>
    </source>
</evidence>
<feature type="transmembrane region" description="Helical" evidence="2">
    <location>
        <begin position="161"/>
        <end position="182"/>
    </location>
</feature>
<dbReference type="GeneID" id="9826834"/>
<dbReference type="RefSeq" id="XP_053591657.1">
    <property type="nucleotide sequence ID" value="XM_053723012.1"/>
</dbReference>
<feature type="compositionally biased region" description="Basic and acidic residues" evidence="1">
    <location>
        <begin position="513"/>
        <end position="579"/>
    </location>
</feature>
<evidence type="ECO:0000256" key="2">
    <source>
        <dbReference type="SAM" id="Phobius"/>
    </source>
</evidence>
<feature type="transmembrane region" description="Helical" evidence="2">
    <location>
        <begin position="203"/>
        <end position="226"/>
    </location>
</feature>
<dbReference type="EMBL" id="WUAV01000001">
    <property type="protein sequence ID" value="KAF1769714.1"/>
    <property type="molecule type" value="Genomic_DNA"/>
</dbReference>
<comment type="caution">
    <text evidence="3">The sequence shown here is derived from an EMBL/GenBank/DDBJ whole genome shotgun (WGS) entry which is preliminary data.</text>
</comment>
<evidence type="ECO:0000313" key="3">
    <source>
        <dbReference type="EMBL" id="KAF1769714.1"/>
    </source>
</evidence>
<reference evidence="3 4" key="1">
    <citation type="submission" date="2019-12" db="EMBL/GenBank/DDBJ databases">
        <title>Chromosome-level assembly of the Caenorhabditis remanei genome.</title>
        <authorList>
            <person name="Teterina A.A."/>
            <person name="Willis J.H."/>
            <person name="Phillips P.C."/>
        </authorList>
    </citation>
    <scope>NUCLEOTIDE SEQUENCE [LARGE SCALE GENOMIC DNA]</scope>
    <source>
        <strain evidence="3 4">PX506</strain>
        <tissue evidence="3">Whole organism</tissue>
    </source>
</reference>
<dbReference type="PANTHER" id="PTHR47516:SF3">
    <property type="entry name" value="SERPENTINE RECEPTOR, CLASS U"/>
    <property type="match status" value="1"/>
</dbReference>
<proteinExistence type="predicted"/>
<keyword evidence="2" id="KW-0812">Transmembrane</keyword>
<dbReference type="Proteomes" id="UP000483820">
    <property type="component" value="Chromosome I"/>
</dbReference>
<protein>
    <submittedName>
        <fullName evidence="3">Uncharacterized protein</fullName>
    </submittedName>
</protein>
<dbReference type="PANTHER" id="PTHR47516">
    <property type="entry name" value="SERPENTINE RECEPTOR, CLASS U-RELATED"/>
    <property type="match status" value="1"/>
</dbReference>
<dbReference type="KEGG" id="crq:GCK72_001531"/>
<feature type="transmembrane region" description="Helical" evidence="2">
    <location>
        <begin position="102"/>
        <end position="123"/>
    </location>
</feature>
<dbReference type="AlphaFoldDB" id="A0A6A5HSX5"/>
<keyword evidence="2" id="KW-1133">Transmembrane helix</keyword>
<organism evidence="3 4">
    <name type="scientific">Caenorhabditis remanei</name>
    <name type="common">Caenorhabditis vulgaris</name>
    <dbReference type="NCBI Taxonomy" id="31234"/>
    <lineage>
        <taxon>Eukaryota</taxon>
        <taxon>Metazoa</taxon>
        <taxon>Ecdysozoa</taxon>
        <taxon>Nematoda</taxon>
        <taxon>Chromadorea</taxon>
        <taxon>Rhabditida</taxon>
        <taxon>Rhabditina</taxon>
        <taxon>Rhabditomorpha</taxon>
        <taxon>Rhabditoidea</taxon>
        <taxon>Rhabditidae</taxon>
        <taxon>Peloderinae</taxon>
        <taxon>Caenorhabditis</taxon>
    </lineage>
</organism>
<name>A0A6A5HSX5_CAERE</name>
<gene>
    <name evidence="3" type="ORF">GCK72_001531</name>
</gene>
<dbReference type="Pfam" id="PF10322">
    <property type="entry name" value="7TM_GPCR_Sru"/>
    <property type="match status" value="1"/>
</dbReference>